<protein>
    <submittedName>
        <fullName evidence="4">Fungal specific transcription factor domain-containing protein</fullName>
    </submittedName>
</protein>
<evidence type="ECO:0000313" key="5">
    <source>
        <dbReference type="Proteomes" id="UP001169217"/>
    </source>
</evidence>
<dbReference type="InterPro" id="IPR052761">
    <property type="entry name" value="Fungal_Detox/Toxin_TFs"/>
</dbReference>
<dbReference type="Pfam" id="PF04082">
    <property type="entry name" value="Fungal_trans"/>
    <property type="match status" value="1"/>
</dbReference>
<evidence type="ECO:0000256" key="2">
    <source>
        <dbReference type="SAM" id="MobiDB-lite"/>
    </source>
</evidence>
<feature type="compositionally biased region" description="Basic and acidic residues" evidence="2">
    <location>
        <begin position="658"/>
        <end position="670"/>
    </location>
</feature>
<organism evidence="4 5">
    <name type="scientific">Colletotrichum limetticola</name>
    <dbReference type="NCBI Taxonomy" id="1209924"/>
    <lineage>
        <taxon>Eukaryota</taxon>
        <taxon>Fungi</taxon>
        <taxon>Dikarya</taxon>
        <taxon>Ascomycota</taxon>
        <taxon>Pezizomycotina</taxon>
        <taxon>Sordariomycetes</taxon>
        <taxon>Hypocreomycetidae</taxon>
        <taxon>Glomerellales</taxon>
        <taxon>Glomerellaceae</taxon>
        <taxon>Colletotrichum</taxon>
        <taxon>Colletotrichum acutatum species complex</taxon>
    </lineage>
</organism>
<dbReference type="PANTHER" id="PTHR47425">
    <property type="entry name" value="FARB-RELATED"/>
    <property type="match status" value="1"/>
</dbReference>
<reference evidence="4" key="1">
    <citation type="submission" date="2023-04" db="EMBL/GenBank/DDBJ databases">
        <title>Colletotrichum limetticola genome sequence.</title>
        <authorList>
            <person name="Baroncelli R."/>
        </authorList>
    </citation>
    <scope>NUCLEOTIDE SEQUENCE</scope>
    <source>
        <strain evidence="4">KLA-Anderson</strain>
    </source>
</reference>
<proteinExistence type="predicted"/>
<dbReference type="PANTHER" id="PTHR47425:SF2">
    <property type="entry name" value="FARB-RELATED"/>
    <property type="match status" value="1"/>
</dbReference>
<gene>
    <name evidence="4" type="ORF">CLIM01_06885</name>
</gene>
<dbReference type="Proteomes" id="UP001169217">
    <property type="component" value="Unassembled WGS sequence"/>
</dbReference>
<dbReference type="InterPro" id="IPR007219">
    <property type="entry name" value="XnlR_reg_dom"/>
</dbReference>
<evidence type="ECO:0000313" key="4">
    <source>
        <dbReference type="EMBL" id="KAK0375736.1"/>
    </source>
</evidence>
<evidence type="ECO:0000256" key="1">
    <source>
        <dbReference type="ARBA" id="ARBA00023242"/>
    </source>
</evidence>
<keyword evidence="1" id="KW-0539">Nucleus</keyword>
<accession>A0ABQ9PW29</accession>
<feature type="region of interest" description="Disordered" evidence="2">
    <location>
        <begin position="652"/>
        <end position="674"/>
    </location>
</feature>
<name>A0ABQ9PW29_9PEZI</name>
<feature type="domain" description="Xylanolytic transcriptional activator regulatory" evidence="3">
    <location>
        <begin position="99"/>
        <end position="335"/>
    </location>
</feature>
<dbReference type="EMBL" id="JARUPT010000192">
    <property type="protein sequence ID" value="KAK0375736.1"/>
    <property type="molecule type" value="Genomic_DNA"/>
</dbReference>
<evidence type="ECO:0000259" key="3">
    <source>
        <dbReference type="Pfam" id="PF04082"/>
    </source>
</evidence>
<dbReference type="CDD" id="cd12148">
    <property type="entry name" value="fungal_TF_MHR"/>
    <property type="match status" value="1"/>
</dbReference>
<keyword evidence="5" id="KW-1185">Reference proteome</keyword>
<sequence>MTAKHLESCGSWRSEDAEIKHMTSFMTPQASYVDRKGMTSEIDGFPANVFCSLWYNSYAYYQFLVLTNLSSMPPQDYKFLEQQGCLHIPAPTILDDFVRHYFLYVHPILPIIDEGAFWDIYSQRFKPQPCCNKLSLLLFQSMLFSCCNFLPQTTLAQLGLETTRRARAIFYRRAKLLFDLDTESSSMAKSQAALLLASYSFSAYEAPRMPNIPWLSIAMHNARDAEAHKYDTFDVNSEEHAVRKRLWWGCIIRDRILALGMRRAMLLTSEQFTIVGNIPLCRFDLADEATQSLVYDFETKVLLGDILGLLVELCIILTDILDLAFPIEDCLKHGRTNAEAGRQIQNCQKALAGWRREATIRLPTKSQTSQICRGEQEGSLVLFANLLWIASQVALGHYEILRTAAITTAASPSDAPENTQKHLELQTAAIGTVGCLEELVASQLIKRLPVTAISCTALPLLLHFLDMELSSAAVDNENPQRLELLKYRLKILKSDMEVYRLQYEGVGWVSDAINQVVKLAQAGIMTDAEPSMLQRSRPGSIGVSGSIEALNFQPRWYIRIAFTIDVAFSKGRLPDDAQFLRSFNGFGMFETKPLHSVQGVRHDHPNGKVLEPIVTATSIGAAAVSSEGLHCMGEEGGSEYGGEEVEPGLAVNGEDGEASERNMETTDHSDTTTTDCGTVLGQQKLTQSNMVGAGALGETGLTAEELDIFFMWEDEGPDSSQI</sequence>
<comment type="caution">
    <text evidence="4">The sequence shown here is derived from an EMBL/GenBank/DDBJ whole genome shotgun (WGS) entry which is preliminary data.</text>
</comment>